<accession>G7YI93</accession>
<organism evidence="2 3">
    <name type="scientific">Clonorchis sinensis</name>
    <name type="common">Chinese liver fluke</name>
    <dbReference type="NCBI Taxonomy" id="79923"/>
    <lineage>
        <taxon>Eukaryota</taxon>
        <taxon>Metazoa</taxon>
        <taxon>Spiralia</taxon>
        <taxon>Lophotrochozoa</taxon>
        <taxon>Platyhelminthes</taxon>
        <taxon>Trematoda</taxon>
        <taxon>Digenea</taxon>
        <taxon>Opisthorchiida</taxon>
        <taxon>Opisthorchiata</taxon>
        <taxon>Opisthorchiidae</taxon>
        <taxon>Clonorchis</taxon>
    </lineage>
</organism>
<feature type="non-terminal residue" evidence="2">
    <location>
        <position position="106"/>
    </location>
</feature>
<proteinExistence type="predicted"/>
<sequence length="106" mass="12053">MPRPSNNQHGWHIPAHISMPRPSNNQHGWHIPAHISMPRPSNNQHGWHIPAHIFCEFPRASTPESVTCGLDRAGSVSRPEGPYVRMVYKPMWSYKWSFLACSACCP</sequence>
<dbReference type="EMBL" id="DF143334">
    <property type="protein sequence ID" value="GAA52676.1"/>
    <property type="molecule type" value="Genomic_DNA"/>
</dbReference>
<feature type="region of interest" description="Disordered" evidence="1">
    <location>
        <begin position="1"/>
        <end position="35"/>
    </location>
</feature>
<evidence type="ECO:0000313" key="2">
    <source>
        <dbReference type="EMBL" id="GAA52676.1"/>
    </source>
</evidence>
<name>G7YI93_CLOSI</name>
<evidence type="ECO:0000313" key="3">
    <source>
        <dbReference type="Proteomes" id="UP000008909"/>
    </source>
</evidence>
<gene>
    <name evidence="2" type="ORF">CLF_108601</name>
</gene>
<dbReference type="AlphaFoldDB" id="G7YI93"/>
<protein>
    <submittedName>
        <fullName evidence="2">Uncharacterized protein</fullName>
    </submittedName>
</protein>
<reference evidence="2" key="1">
    <citation type="journal article" date="2011" name="Genome Biol.">
        <title>The draft genome of the carcinogenic human liver fluke Clonorchis sinensis.</title>
        <authorList>
            <person name="Wang X."/>
            <person name="Chen W."/>
            <person name="Huang Y."/>
            <person name="Sun J."/>
            <person name="Men J."/>
            <person name="Liu H."/>
            <person name="Luo F."/>
            <person name="Guo L."/>
            <person name="Lv X."/>
            <person name="Deng C."/>
            <person name="Zhou C."/>
            <person name="Fan Y."/>
            <person name="Li X."/>
            <person name="Huang L."/>
            <person name="Hu Y."/>
            <person name="Liang C."/>
            <person name="Hu X."/>
            <person name="Xu J."/>
            <person name="Yu X."/>
        </authorList>
    </citation>
    <scope>NUCLEOTIDE SEQUENCE [LARGE SCALE GENOMIC DNA]</scope>
    <source>
        <strain evidence="2">Henan</strain>
    </source>
</reference>
<evidence type="ECO:0000256" key="1">
    <source>
        <dbReference type="SAM" id="MobiDB-lite"/>
    </source>
</evidence>
<reference key="2">
    <citation type="submission" date="2011-10" db="EMBL/GenBank/DDBJ databases">
        <title>The genome and transcriptome sequence of Clonorchis sinensis provide insights into the carcinogenic liver fluke.</title>
        <authorList>
            <person name="Wang X."/>
            <person name="Huang Y."/>
            <person name="Chen W."/>
            <person name="Liu H."/>
            <person name="Guo L."/>
            <person name="Chen Y."/>
            <person name="Luo F."/>
            <person name="Zhou W."/>
            <person name="Sun J."/>
            <person name="Mao Q."/>
            <person name="Liang P."/>
            <person name="Zhou C."/>
            <person name="Tian Y."/>
            <person name="Men J."/>
            <person name="Lv X."/>
            <person name="Huang L."/>
            <person name="Zhou J."/>
            <person name="Hu Y."/>
            <person name="Li R."/>
            <person name="Zhang F."/>
            <person name="Lei H."/>
            <person name="Li X."/>
            <person name="Hu X."/>
            <person name="Liang C."/>
            <person name="Xu J."/>
            <person name="Wu Z."/>
            <person name="Yu X."/>
        </authorList>
    </citation>
    <scope>NUCLEOTIDE SEQUENCE</scope>
    <source>
        <strain>Henan</strain>
    </source>
</reference>
<keyword evidence="3" id="KW-1185">Reference proteome</keyword>
<dbReference type="Proteomes" id="UP000008909">
    <property type="component" value="Unassembled WGS sequence"/>
</dbReference>